<dbReference type="PANTHER" id="PTHR10543">
    <property type="entry name" value="BETA-CAROTENE DIOXYGENASE"/>
    <property type="match status" value="1"/>
</dbReference>
<keyword evidence="3" id="KW-0560">Oxidoreductase</keyword>
<dbReference type="OrthoDB" id="1069523at2759"/>
<dbReference type="GO" id="GO:0010436">
    <property type="term" value="F:carotenoid dioxygenase activity"/>
    <property type="evidence" value="ECO:0007669"/>
    <property type="project" value="TreeGrafter"/>
</dbReference>
<dbReference type="GO" id="GO:0016121">
    <property type="term" value="P:carotene catabolic process"/>
    <property type="evidence" value="ECO:0007669"/>
    <property type="project" value="TreeGrafter"/>
</dbReference>
<reference evidence="7" key="1">
    <citation type="journal article" date="2021" name="Nat. Commun.">
        <title>Genetic determinants of endophytism in the Arabidopsis root mycobiome.</title>
        <authorList>
            <person name="Mesny F."/>
            <person name="Miyauchi S."/>
            <person name="Thiergart T."/>
            <person name="Pickel B."/>
            <person name="Atanasova L."/>
            <person name="Karlsson M."/>
            <person name="Huettel B."/>
            <person name="Barry K.W."/>
            <person name="Haridas S."/>
            <person name="Chen C."/>
            <person name="Bauer D."/>
            <person name="Andreopoulos W."/>
            <person name="Pangilinan J."/>
            <person name="LaButti K."/>
            <person name="Riley R."/>
            <person name="Lipzen A."/>
            <person name="Clum A."/>
            <person name="Drula E."/>
            <person name="Henrissat B."/>
            <person name="Kohler A."/>
            <person name="Grigoriev I.V."/>
            <person name="Martin F.M."/>
            <person name="Hacquard S."/>
        </authorList>
    </citation>
    <scope>NUCLEOTIDE SEQUENCE</scope>
    <source>
        <strain evidence="7">FSSC 5 MPI-SDFR-AT-0091</strain>
    </source>
</reference>
<keyword evidence="2 5" id="KW-0479">Metal-binding</keyword>
<accession>A0A9P9KEY6</accession>
<proteinExistence type="inferred from homology"/>
<feature type="binding site" evidence="5">
    <location>
        <position position="653"/>
    </location>
    <ligand>
        <name>Fe cation</name>
        <dbReference type="ChEBI" id="CHEBI:24875"/>
        <note>catalytic</note>
    </ligand>
</feature>
<evidence type="ECO:0000256" key="2">
    <source>
        <dbReference type="ARBA" id="ARBA00022723"/>
    </source>
</evidence>
<dbReference type="PANTHER" id="PTHR10543:SF89">
    <property type="entry name" value="CAROTENOID 9,10(9',10')-CLEAVAGE DIOXYGENASE 1"/>
    <property type="match status" value="1"/>
</dbReference>
<evidence type="ECO:0000313" key="7">
    <source>
        <dbReference type="EMBL" id="KAH7254831.1"/>
    </source>
</evidence>
<organism evidence="7 8">
    <name type="scientific">Fusarium solani</name>
    <name type="common">Filamentous fungus</name>
    <dbReference type="NCBI Taxonomy" id="169388"/>
    <lineage>
        <taxon>Eukaryota</taxon>
        <taxon>Fungi</taxon>
        <taxon>Dikarya</taxon>
        <taxon>Ascomycota</taxon>
        <taxon>Pezizomycotina</taxon>
        <taxon>Sordariomycetes</taxon>
        <taxon>Hypocreomycetidae</taxon>
        <taxon>Hypocreales</taxon>
        <taxon>Nectriaceae</taxon>
        <taxon>Fusarium</taxon>
        <taxon>Fusarium solani species complex</taxon>
    </lineage>
</organism>
<dbReference type="Pfam" id="PF03055">
    <property type="entry name" value="RPE65"/>
    <property type="match status" value="1"/>
</dbReference>
<comment type="caution">
    <text evidence="7">The sequence shown here is derived from an EMBL/GenBank/DDBJ whole genome shotgun (WGS) entry which is preliminary data.</text>
</comment>
<dbReference type="AlphaFoldDB" id="A0A9P9KEY6"/>
<comment type="cofactor">
    <cofactor evidence="5">
        <name>Fe(2+)</name>
        <dbReference type="ChEBI" id="CHEBI:29033"/>
    </cofactor>
    <text evidence="5">Binds 1 Fe(2+) ion per subunit.</text>
</comment>
<protein>
    <submittedName>
        <fullName evidence="7">Carotenoid oxygenase</fullName>
    </submittedName>
</protein>
<dbReference type="GO" id="GO:0046872">
    <property type="term" value="F:metal ion binding"/>
    <property type="evidence" value="ECO:0007669"/>
    <property type="project" value="UniProtKB-KW"/>
</dbReference>
<dbReference type="EMBL" id="JAGTJS010000010">
    <property type="protein sequence ID" value="KAH7254831.1"/>
    <property type="molecule type" value="Genomic_DNA"/>
</dbReference>
<sequence length="707" mass="78755">MSVVVDVSTSGFVRHCETLYWSSTAKLAPFSITGGLGIEWVWSCYLSGNFAPVQQTTPLTPCVYTGNIPPELQGGQYVRNGGNPVGHEDLGRDAHWFDGDGMLSGVAFRGISPEDGRIIPEFANQFILTDLYLSKKTTAVSSPIMPSITTLVNPLSTLFQIILSVLRTVFLVLLSHLPGSQQAIKRISVANTSILYYDGRALASCKSGPPIRIQLPSLDTVGWFNGIQAEGEQEDFKSQLDARQFGGHDALSFLKEWTTGHPKVDKRTGEMLLYHNTFLSPFVHYSVIQSSLSKNSNTPKLKLINEPVAGVSGARMLHDFGASHTQTIIMDLPLSLDSPNVLRNREVVSYDPSKPSRFGVFPRHKPHEDTTAEGKVVSVNLLACRMASATLIYSAGNIAPPNVSSNTKHIELEKTPLTRKTRYRSPRKTMCHYEKGSVLESSASTPNAPNYPSTHASEDNDQCRLCYYEFDLSATEKNQVSHEWALSAIPFEFPSVRPDCEIQRARYVYGCTTSSSCIGVALGKAVKIDVIAKIDSKTLIQNGKDMNITPVTGCVDERTVGEILDEDDKEGSIQCFRLPRNHFAHEPRFIPRSSSDEEDDGYLLFYVFDKSQLTMSGECPQSAVSELWILNAESMRNVVAKITLPQRVPYGLHGIWFSHSDIEKQRDVKTFRSLEQLRTRKDEGVFGRKQWWCSWIRWRDVLEKAVG</sequence>
<evidence type="ECO:0000313" key="8">
    <source>
        <dbReference type="Proteomes" id="UP000736672"/>
    </source>
</evidence>
<evidence type="ECO:0000256" key="4">
    <source>
        <dbReference type="ARBA" id="ARBA00023004"/>
    </source>
</evidence>
<evidence type="ECO:0000256" key="3">
    <source>
        <dbReference type="ARBA" id="ARBA00023002"/>
    </source>
</evidence>
<feature type="compositionally biased region" description="Polar residues" evidence="6">
    <location>
        <begin position="439"/>
        <end position="455"/>
    </location>
</feature>
<gene>
    <name evidence="7" type="ORF">B0J15DRAFT_513007</name>
</gene>
<feature type="binding site" evidence="5">
    <location>
        <position position="261"/>
    </location>
    <ligand>
        <name>Fe cation</name>
        <dbReference type="ChEBI" id="CHEBI:24875"/>
        <note>catalytic</note>
    </ligand>
</feature>
<keyword evidence="4 5" id="KW-0408">Iron</keyword>
<dbReference type="InterPro" id="IPR004294">
    <property type="entry name" value="Carotenoid_Oase"/>
</dbReference>
<feature type="binding site" evidence="5">
    <location>
        <position position="318"/>
    </location>
    <ligand>
        <name>Fe cation</name>
        <dbReference type="ChEBI" id="CHEBI:24875"/>
        <note>catalytic</note>
    </ligand>
</feature>
<name>A0A9P9KEY6_FUSSL</name>
<evidence type="ECO:0000256" key="1">
    <source>
        <dbReference type="ARBA" id="ARBA00006787"/>
    </source>
</evidence>
<comment type="similarity">
    <text evidence="1">Belongs to the carotenoid oxygenase family.</text>
</comment>
<keyword evidence="8" id="KW-1185">Reference proteome</keyword>
<dbReference type="Proteomes" id="UP000736672">
    <property type="component" value="Unassembled WGS sequence"/>
</dbReference>
<evidence type="ECO:0000256" key="6">
    <source>
        <dbReference type="SAM" id="MobiDB-lite"/>
    </source>
</evidence>
<evidence type="ECO:0000256" key="5">
    <source>
        <dbReference type="PIRSR" id="PIRSR604294-1"/>
    </source>
</evidence>
<feature type="region of interest" description="Disordered" evidence="6">
    <location>
        <begin position="438"/>
        <end position="458"/>
    </location>
</feature>